<comment type="caution">
    <text evidence="2">The sequence shown here is derived from an EMBL/GenBank/DDBJ whole genome shotgun (WGS) entry which is preliminary data.</text>
</comment>
<feature type="region of interest" description="Disordered" evidence="1">
    <location>
        <begin position="76"/>
        <end position="98"/>
    </location>
</feature>
<feature type="compositionally biased region" description="Pro residues" evidence="1">
    <location>
        <begin position="8"/>
        <end position="23"/>
    </location>
</feature>
<organism evidence="2 3">
    <name type="scientific">Heterodera trifolii</name>
    <dbReference type="NCBI Taxonomy" id="157864"/>
    <lineage>
        <taxon>Eukaryota</taxon>
        <taxon>Metazoa</taxon>
        <taxon>Ecdysozoa</taxon>
        <taxon>Nematoda</taxon>
        <taxon>Chromadorea</taxon>
        <taxon>Rhabditida</taxon>
        <taxon>Tylenchina</taxon>
        <taxon>Tylenchomorpha</taxon>
        <taxon>Tylenchoidea</taxon>
        <taxon>Heteroderidae</taxon>
        <taxon>Heteroderinae</taxon>
        <taxon>Heterodera</taxon>
    </lineage>
</organism>
<feature type="compositionally biased region" description="Basic and acidic residues" evidence="1">
    <location>
        <begin position="76"/>
        <end position="97"/>
    </location>
</feature>
<evidence type="ECO:0000256" key="1">
    <source>
        <dbReference type="SAM" id="MobiDB-lite"/>
    </source>
</evidence>
<keyword evidence="3" id="KW-1185">Reference proteome</keyword>
<reference evidence="2 3" key="1">
    <citation type="submission" date="2024-10" db="EMBL/GenBank/DDBJ databases">
        <authorList>
            <person name="Kim D."/>
        </authorList>
    </citation>
    <scope>NUCLEOTIDE SEQUENCE [LARGE SCALE GENOMIC DNA]</scope>
    <source>
        <strain evidence="2">BH-2024</strain>
    </source>
</reference>
<dbReference type="EMBL" id="JBICBT010000004">
    <property type="protein sequence ID" value="KAL3126192.1"/>
    <property type="molecule type" value="Genomic_DNA"/>
</dbReference>
<evidence type="ECO:0000313" key="2">
    <source>
        <dbReference type="EMBL" id="KAL3126192.1"/>
    </source>
</evidence>
<dbReference type="Proteomes" id="UP001620626">
    <property type="component" value="Unassembled WGS sequence"/>
</dbReference>
<feature type="region of interest" description="Disordered" evidence="1">
    <location>
        <begin position="1"/>
        <end position="28"/>
    </location>
</feature>
<proteinExistence type="predicted"/>
<sequence length="138" mass="15399">MPRRPIKSNPPPPPPPPAAPPSPIQSIKNQSHLATIWWGWTTSNDARPKCRKSGSPVQQIAGKRNCSAEKCRKAEVQRPKVPEKRNSSAKKKSESEVKCVPIPKRCAQKLSSLVLNLSPHFAINHLPKKKPFPRTHNE</sequence>
<gene>
    <name evidence="2" type="ORF">niasHT_002671</name>
</gene>
<dbReference type="AlphaFoldDB" id="A0ABD2MFT1"/>
<evidence type="ECO:0000313" key="3">
    <source>
        <dbReference type="Proteomes" id="UP001620626"/>
    </source>
</evidence>
<protein>
    <submittedName>
        <fullName evidence="2">Uncharacterized protein</fullName>
    </submittedName>
</protein>
<accession>A0ABD2MFT1</accession>
<name>A0ABD2MFT1_9BILA</name>